<reference evidence="1 2" key="1">
    <citation type="submission" date="2014-12" db="EMBL/GenBank/DDBJ databases">
        <title>Draft genome sequences of 10 type strains of Lactococcus.</title>
        <authorList>
            <person name="Sun Z."/>
            <person name="Zhong Z."/>
            <person name="Liu W."/>
            <person name="Zhang W."/>
            <person name="Zhang H."/>
        </authorList>
    </citation>
    <scope>NUCLEOTIDE SEQUENCE [LARGE SCALE GENOMIC DNA]</scope>
    <source>
        <strain evidence="1 2">DSM 21502</strain>
    </source>
</reference>
<dbReference type="EMBL" id="JXKC01000001">
    <property type="protein sequence ID" value="PCS20820.1"/>
    <property type="molecule type" value="Genomic_DNA"/>
</dbReference>
<dbReference type="AlphaFoldDB" id="A0A2A5SY54"/>
<dbReference type="Proteomes" id="UP000218711">
    <property type="component" value="Unassembled WGS sequence"/>
</dbReference>
<evidence type="ECO:0000313" key="1">
    <source>
        <dbReference type="EMBL" id="PCS20820.1"/>
    </source>
</evidence>
<organism evidence="1 2">
    <name type="scientific">Lactococcus cremoris subsp. tructae</name>
    <dbReference type="NCBI Taxonomy" id="542833"/>
    <lineage>
        <taxon>Bacteria</taxon>
        <taxon>Bacillati</taxon>
        <taxon>Bacillota</taxon>
        <taxon>Bacilli</taxon>
        <taxon>Lactobacillales</taxon>
        <taxon>Streptococcaceae</taxon>
        <taxon>Lactococcus</taxon>
    </lineage>
</organism>
<dbReference type="Gene3D" id="1.10.287.1060">
    <property type="entry name" value="ESAT-6-like"/>
    <property type="match status" value="1"/>
</dbReference>
<proteinExistence type="predicted"/>
<name>A0A2A5SY54_LACLC</name>
<protein>
    <submittedName>
        <fullName evidence="1">Uncharacterized protein</fullName>
    </submittedName>
</protein>
<comment type="caution">
    <text evidence="1">The sequence shown here is derived from an EMBL/GenBank/DDBJ whole genome shotgun (WGS) entry which is preliminary data.</text>
</comment>
<gene>
    <name evidence="1" type="ORF">RU92_GL000468</name>
</gene>
<sequence>MEENVRNFIELLESINQQLNNYANTIVELDAQDASKLWFLKRNNLKGQFF</sequence>
<evidence type="ECO:0000313" key="2">
    <source>
        <dbReference type="Proteomes" id="UP000218711"/>
    </source>
</evidence>
<accession>A0A2A5SY54</accession>